<dbReference type="CDD" id="cd00118">
    <property type="entry name" value="LysM"/>
    <property type="match status" value="1"/>
</dbReference>
<dbReference type="RefSeq" id="WP_190836911.1">
    <property type="nucleotide sequence ID" value="NZ_CAWPPI010000118.1"/>
</dbReference>
<protein>
    <submittedName>
        <fullName evidence="1">LysM peptidoglycan-binding domain-containing protein</fullName>
    </submittedName>
</protein>
<evidence type="ECO:0000313" key="1">
    <source>
        <dbReference type="EMBL" id="MBD2777857.1"/>
    </source>
</evidence>
<comment type="caution">
    <text evidence="1">The sequence shown here is derived from an EMBL/GenBank/DDBJ whole genome shotgun (WGS) entry which is preliminary data.</text>
</comment>
<dbReference type="Proteomes" id="UP000629098">
    <property type="component" value="Unassembled WGS sequence"/>
</dbReference>
<keyword evidence="2" id="KW-1185">Reference proteome</keyword>
<dbReference type="SUPFAM" id="SSF54106">
    <property type="entry name" value="LysM domain"/>
    <property type="match status" value="1"/>
</dbReference>
<gene>
    <name evidence="1" type="ORF">ICL16_38895</name>
</gene>
<proteinExistence type="predicted"/>
<dbReference type="AlphaFoldDB" id="A0A8J7BZK4"/>
<dbReference type="InterPro" id="IPR018392">
    <property type="entry name" value="LysM"/>
</dbReference>
<sequence>MFYIVEDGDTLAKIADKFYGDRIFWQIIYDANQDALVLERGVIIFIPPCIKVHGASSAPKPLKRTK</sequence>
<organism evidence="1 2">
    <name type="scientific">Iningainema tapete BLCC-T55</name>
    <dbReference type="NCBI Taxonomy" id="2748662"/>
    <lineage>
        <taxon>Bacteria</taxon>
        <taxon>Bacillati</taxon>
        <taxon>Cyanobacteriota</taxon>
        <taxon>Cyanophyceae</taxon>
        <taxon>Nostocales</taxon>
        <taxon>Scytonemataceae</taxon>
        <taxon>Iningainema tapete</taxon>
    </lineage>
</organism>
<accession>A0A8J7BZK4</accession>
<evidence type="ECO:0000313" key="2">
    <source>
        <dbReference type="Proteomes" id="UP000629098"/>
    </source>
</evidence>
<reference evidence="1" key="1">
    <citation type="submission" date="2020-09" db="EMBL/GenBank/DDBJ databases">
        <title>Iningainema tapete sp. nov. (Scytonemataceae, Cyanobacteria) from greenhouses in central Florida (USA) produces two types of nodularin with biosynthetic potential for microcystin-LR and anabaenopeptins.</title>
        <authorList>
            <person name="Berthold D.E."/>
            <person name="Lefler F.W."/>
            <person name="Huang I.-S."/>
            <person name="Abdulla H."/>
            <person name="Zimba P.V."/>
            <person name="Laughinghouse H.D. IV."/>
        </authorList>
    </citation>
    <scope>NUCLEOTIDE SEQUENCE</scope>
    <source>
        <strain evidence="1">BLCCT55</strain>
    </source>
</reference>
<dbReference type="EMBL" id="JACXAE010000118">
    <property type="protein sequence ID" value="MBD2777857.1"/>
    <property type="molecule type" value="Genomic_DNA"/>
</dbReference>
<name>A0A8J7BZK4_9CYAN</name>
<dbReference type="Gene3D" id="3.10.350.10">
    <property type="entry name" value="LysM domain"/>
    <property type="match status" value="1"/>
</dbReference>
<dbReference type="InterPro" id="IPR036779">
    <property type="entry name" value="LysM_dom_sf"/>
</dbReference>